<dbReference type="Proteomes" id="UP001208570">
    <property type="component" value="Unassembled WGS sequence"/>
</dbReference>
<dbReference type="GO" id="GO:0006405">
    <property type="term" value="P:RNA export from nucleus"/>
    <property type="evidence" value="ECO:0007669"/>
    <property type="project" value="TreeGrafter"/>
</dbReference>
<evidence type="ECO:0000256" key="2">
    <source>
        <dbReference type="ARBA" id="ARBA00022448"/>
    </source>
</evidence>
<dbReference type="Pfam" id="PF10487">
    <property type="entry name" value="Nup188_N"/>
    <property type="match status" value="1"/>
</dbReference>
<sequence>MEPKYPEGGHCQSILRPQSNRDLWHFITGRSLTKPKEQISAEISKNEDKLKAALAYYKPPRTQIGEMLSKEKKLDDSTSAFVKKLSQFLHLDEVQSLALYQMFISEEFKGTSSDLQNSLNVEHQTGMLLFKIRDYYYNERLYLLRSIRHMLSYWQDDSHPYNNQYRVFLQKVYKTQDFIESMQQQYDRVCEDTPPSYETCGKYMNKRHEQTWVIQNLKEQCELLDLILLYYHGVDITPGTLLSLANKFKRQGFGRRQTNRHLLGEHAEGFLQRIGFLQIVILLQGLEFDDLFARCKTNSLGDHTMIKDKEYENLEQFFESLGQVLEHGPLLLAWAVIRELGVKGDEQKTAALGNKALGVKVFPYLVSRLKSEPFCGNSVTASLCHTVIYSLMCCALEAFHQDTLGDQEGLKDVAVVLLKRPMIAENFWKMGMDTGLGTMFQLACYYFPLDLCHLTELCVSLAEAGPENAQKVIEILHNMLIYTELMCNASEVKATKQTHVWQLVKNRKPYSLSDQQGCSLFIPCGTLGEYQQLGSIGIVHWHCTYNAWDVFICELLLILEQVAHGQGMVQIESVIRVSAICQLLHKLLSNCERHVLKSVVQLSELVSLVCQLVERFSQIQPPPLELLAACVDCIHQVALQDPLMGWRKLQQTGLLPHLTGNTDNLAELYTGSDLNVGAYGTILAGFECTHGQYTLTLSLLDLISAIVQPLSQCGEVDVLLGTMIYTVREIFPVFRKWRYSYLTHRGIIGSKCLEIFHRVLNVMSEQKRTNDKVSVHEACIYSLLYTEAGQSLLDIAATSVDTVNAALASQGSATEGAGVELIQMIRMAFSVLNRLLLLRPDGAHQSPVEYSLSAPAAGVGGKRNVMSTVAQYIYHRHDSRLPALAVVLLKRLAMIFPMSILASLGEEAEPIRDVFISRLRAETEDVHLKVVILEFLSACVNTQPGLIEIFVSTGTTNMKQNLRKGHKKTGSKQTNKDVITDKVSCLPTVLSLIESKKQGTYSCPSQVLCAAVEFIHSLWHGQRETAMMALRQMPDFWYSVCLSLTRDLLSPEDAEANILVLDKEMRTCANIMKILSLELYNNQRLDNNVKNVISDLLNKGRLLYWSEYICSSLKWSSRHQTSGPPSDLSENSALQLLYSWRNFILILCHSGLKIKGFHIPDTTKEKILHDILTGIQYQFNCDGEVTVLNVRLASMSSAFYITLLKHWVSNLDSWESAINQLVLILRNIADCSGSPLPSVHIGLLGALSLILQYVRQTKLAHVDENCLASLVPKVCRLIQQSTRQIPHPPRQYTATARTRNTATSAQQPVGEQQAATVMSMGLSYFDQLQAKTEGLGSHQIADSSSLLSSNDVSADLQKENEVKLKLVTSALCLLDELVLSLPSPSYWLPEVREYALLETLLESLERWSTIDQGVEYVHTVFMLLLTLAKHPQSAESLAGASFIQQLCLIISHLYGQTEKPSKHNNMNHKTSSKVSWRLQPSWSGIYCLSISLFTSLLHTLKYNFLNYAVEFIGVHQDRMHQCLSSANVLLRVDLLEEATQTCHFLSEMSLYRRQWGLHLPEVLQKLMKQKNGQDMARVIVQDKYVSAPFIRSMSQQPDDSDNTTQEVMVIQNALLSIVCHCLVALRRFSPDLCEIILDQNVDVSEYEGFLQIGFSTPPVEHDSPLTFGTLVSCISLCLFLLNKVDPRGPLGTPTKQDTEKTPIERSVIMFVLENTLCLTMSQALRCLRDPSLHSRDKQLIKRELGAELSSFMSGMQRYLRRGSGTHTPGIQVAALQPLTEANYLKLVQSFIRKVLR</sequence>
<comment type="similarity">
    <text evidence="8">Belongs to the Nup188 family.</text>
</comment>
<proteinExistence type="inferred from homology"/>
<protein>
    <recommendedName>
        <fullName evidence="9">Nucleoporin NUP188</fullName>
    </recommendedName>
</protein>
<evidence type="ECO:0000256" key="1">
    <source>
        <dbReference type="ARBA" id="ARBA00004567"/>
    </source>
</evidence>
<dbReference type="InterPro" id="IPR048883">
    <property type="entry name" value="Nup188_N-subdom_III"/>
</dbReference>
<evidence type="ECO:0000313" key="14">
    <source>
        <dbReference type="Proteomes" id="UP001208570"/>
    </source>
</evidence>
<evidence type="ECO:0000256" key="3">
    <source>
        <dbReference type="ARBA" id="ARBA00022816"/>
    </source>
</evidence>
<evidence type="ECO:0000256" key="6">
    <source>
        <dbReference type="ARBA" id="ARBA00023132"/>
    </source>
</evidence>
<dbReference type="GO" id="GO:0006606">
    <property type="term" value="P:protein import into nucleus"/>
    <property type="evidence" value="ECO:0007669"/>
    <property type="project" value="TreeGrafter"/>
</dbReference>
<accession>A0AAD9MUD8</accession>
<keyword evidence="3" id="KW-0509">mRNA transport</keyword>
<evidence type="ECO:0000259" key="12">
    <source>
        <dbReference type="Pfam" id="PF21093"/>
    </source>
</evidence>
<comment type="subcellular location">
    <subcellularLocation>
        <location evidence="1">Nucleus</location>
        <location evidence="1">Nuclear pore complex</location>
    </subcellularLocation>
</comment>
<keyword evidence="14" id="KW-1185">Reference proteome</keyword>
<dbReference type="GO" id="GO:0051028">
    <property type="term" value="P:mRNA transport"/>
    <property type="evidence" value="ECO:0007669"/>
    <property type="project" value="UniProtKB-KW"/>
</dbReference>
<dbReference type="PANTHER" id="PTHR31431:SF1">
    <property type="entry name" value="NUCLEOPORIN NUP188"/>
    <property type="match status" value="1"/>
</dbReference>
<comment type="caution">
    <text evidence="13">The sequence shown here is derived from an EMBL/GenBank/DDBJ whole genome shotgun (WGS) entry which is preliminary data.</text>
</comment>
<evidence type="ECO:0000256" key="10">
    <source>
        <dbReference type="SAM" id="MobiDB-lite"/>
    </source>
</evidence>
<dbReference type="Pfam" id="PF21093">
    <property type="entry name" value="Nup188_N-subdom_III"/>
    <property type="match status" value="1"/>
</dbReference>
<gene>
    <name evidence="13" type="ORF">LSH36_851g00065</name>
</gene>
<evidence type="ECO:0000313" key="13">
    <source>
        <dbReference type="EMBL" id="KAK2143364.1"/>
    </source>
</evidence>
<dbReference type="GO" id="GO:0044611">
    <property type="term" value="C:nuclear pore inner ring"/>
    <property type="evidence" value="ECO:0007669"/>
    <property type="project" value="TreeGrafter"/>
</dbReference>
<evidence type="ECO:0000256" key="5">
    <source>
        <dbReference type="ARBA" id="ARBA00023010"/>
    </source>
</evidence>
<evidence type="ECO:0000259" key="11">
    <source>
        <dbReference type="Pfam" id="PF10487"/>
    </source>
</evidence>
<evidence type="ECO:0000256" key="4">
    <source>
        <dbReference type="ARBA" id="ARBA00022927"/>
    </source>
</evidence>
<organism evidence="13 14">
    <name type="scientific">Paralvinella palmiformis</name>
    <dbReference type="NCBI Taxonomy" id="53620"/>
    <lineage>
        <taxon>Eukaryota</taxon>
        <taxon>Metazoa</taxon>
        <taxon>Spiralia</taxon>
        <taxon>Lophotrochozoa</taxon>
        <taxon>Annelida</taxon>
        <taxon>Polychaeta</taxon>
        <taxon>Sedentaria</taxon>
        <taxon>Canalipalpata</taxon>
        <taxon>Terebellida</taxon>
        <taxon>Terebelliformia</taxon>
        <taxon>Alvinellidae</taxon>
        <taxon>Paralvinella</taxon>
    </lineage>
</organism>
<dbReference type="PANTHER" id="PTHR31431">
    <property type="entry name" value="NUCLEOPORIN NUP188 HOMOLOG"/>
    <property type="match status" value="1"/>
</dbReference>
<dbReference type="InterPro" id="IPR018864">
    <property type="entry name" value="Nucleoporin_Nup188_N"/>
</dbReference>
<keyword evidence="6" id="KW-0906">Nuclear pore complex</keyword>
<keyword evidence="7" id="KW-0539">Nucleus</keyword>
<feature type="region of interest" description="Disordered" evidence="10">
    <location>
        <begin position="1287"/>
        <end position="1309"/>
    </location>
</feature>
<keyword evidence="2" id="KW-0813">Transport</keyword>
<evidence type="ECO:0000256" key="7">
    <source>
        <dbReference type="ARBA" id="ARBA00023242"/>
    </source>
</evidence>
<keyword evidence="5" id="KW-0811">Translocation</keyword>
<feature type="domain" description="Nucleoporin Nup188 N-terminal" evidence="11">
    <location>
        <begin position="39"/>
        <end position="484"/>
    </location>
</feature>
<dbReference type="InterPro" id="IPR044840">
    <property type="entry name" value="Nup188"/>
</dbReference>
<feature type="domain" description="Nucleoporin Nup188 N-terminal subdomain III" evidence="12">
    <location>
        <begin position="539"/>
        <end position="952"/>
    </location>
</feature>
<reference evidence="13" key="1">
    <citation type="journal article" date="2023" name="Mol. Biol. Evol.">
        <title>Third-Generation Sequencing Reveals the Adaptive Role of the Epigenome in Three Deep-Sea Polychaetes.</title>
        <authorList>
            <person name="Perez M."/>
            <person name="Aroh O."/>
            <person name="Sun Y."/>
            <person name="Lan Y."/>
            <person name="Juniper S.K."/>
            <person name="Young C.R."/>
            <person name="Angers B."/>
            <person name="Qian P.Y."/>
        </authorList>
    </citation>
    <scope>NUCLEOTIDE SEQUENCE</scope>
    <source>
        <strain evidence="13">P08H-3</strain>
    </source>
</reference>
<evidence type="ECO:0000256" key="9">
    <source>
        <dbReference type="ARBA" id="ARBA00040174"/>
    </source>
</evidence>
<dbReference type="EMBL" id="JAODUP010000851">
    <property type="protein sequence ID" value="KAK2143364.1"/>
    <property type="molecule type" value="Genomic_DNA"/>
</dbReference>
<feature type="compositionally biased region" description="Low complexity" evidence="10">
    <location>
        <begin position="1290"/>
        <end position="1307"/>
    </location>
</feature>
<name>A0AAD9MUD8_9ANNE</name>
<keyword evidence="4" id="KW-0653">Protein transport</keyword>
<evidence type="ECO:0000256" key="8">
    <source>
        <dbReference type="ARBA" id="ARBA00038387"/>
    </source>
</evidence>
<dbReference type="GO" id="GO:0017056">
    <property type="term" value="F:structural constituent of nuclear pore"/>
    <property type="evidence" value="ECO:0007669"/>
    <property type="project" value="InterPro"/>
</dbReference>